<evidence type="ECO:0000256" key="2">
    <source>
        <dbReference type="ARBA" id="ARBA00009226"/>
    </source>
</evidence>
<dbReference type="PANTHER" id="PTHR43484">
    <property type="match status" value="1"/>
</dbReference>
<dbReference type="InterPro" id="IPR007597">
    <property type="entry name" value="CheC"/>
</dbReference>
<dbReference type="NCBIfam" id="TIGR02480">
    <property type="entry name" value="fliN"/>
    <property type="match status" value="1"/>
</dbReference>
<comment type="caution">
    <text evidence="9">The sequence shown here is derived from an EMBL/GenBank/DDBJ whole genome shotgun (WGS) entry which is preliminary data.</text>
</comment>
<sequence>MMSGDMLSQDEIDALLSGSDDTDTEETLDDSLFVEDYLSAMEQDALGEIGNISFGSSATALSTLLNQKVEITTPTVSIIEKKRLQEEFPHPYVAIQVSYTEGFSGSNLLVIKQEDAAIIADLMLGGDGKNPSDMMGEIQLSAVQEAMNQMMGSAATSMSTIFSKRVDISPPTIDMLDIQEGEGTEVIPAEEVLAKISFRLKIGDLIDSNIMQLLPHPFAKSLVEELLNPSPDPVIDTTISSEMEAPVQPSIPSSEISMEKQPVQQSYGYNQAAAQQVEQAIPQAGYQQQAYVYQQAVPMHSNGPQHLGSAFADGSNVNVQPAVFSNFEPVHLQESESKNLNMLLDIPLQVTVELGRTKRSVKEILELSSGSIIELDKLAGEPVDILVNNRLIAQGEVVVIDENFGVRVTDIISQSDRIKKLR</sequence>
<dbReference type="InterPro" id="IPR012826">
    <property type="entry name" value="FliN"/>
</dbReference>
<dbReference type="SUPFAM" id="SSF103039">
    <property type="entry name" value="CheC-like"/>
    <property type="match status" value="1"/>
</dbReference>
<dbReference type="Pfam" id="PF04509">
    <property type="entry name" value="CheC"/>
    <property type="match status" value="2"/>
</dbReference>
<reference evidence="9 10" key="1">
    <citation type="submission" date="2021-03" db="EMBL/GenBank/DDBJ databases">
        <title>Genomic Encyclopedia of Type Strains, Phase IV (KMG-IV): sequencing the most valuable type-strain genomes for metagenomic binning, comparative biology and taxonomic classification.</title>
        <authorList>
            <person name="Goeker M."/>
        </authorList>
    </citation>
    <scope>NUCLEOTIDE SEQUENCE [LARGE SCALE GENOMIC DNA]</scope>
    <source>
        <strain evidence="9 10">DSM 26675</strain>
    </source>
</reference>
<evidence type="ECO:0000259" key="8">
    <source>
        <dbReference type="Pfam" id="PF04509"/>
    </source>
</evidence>
<keyword evidence="9" id="KW-0282">Flagellum</keyword>
<keyword evidence="6" id="KW-0472">Membrane</keyword>
<evidence type="ECO:0000256" key="3">
    <source>
        <dbReference type="ARBA" id="ARBA00022475"/>
    </source>
</evidence>
<dbReference type="InterPro" id="IPR028976">
    <property type="entry name" value="CheC-like_sf"/>
</dbReference>
<dbReference type="InterPro" id="IPR001172">
    <property type="entry name" value="FliN_T3SS_HrcQb"/>
</dbReference>
<accession>A0ABS4RE83</accession>
<feature type="domain" description="CheC-like protein" evidence="8">
    <location>
        <begin position="138"/>
        <end position="173"/>
    </location>
</feature>
<feature type="domain" description="CheC-like protein" evidence="8">
    <location>
        <begin position="41"/>
        <end position="78"/>
    </location>
</feature>
<evidence type="ECO:0000256" key="6">
    <source>
        <dbReference type="ARBA" id="ARBA00023136"/>
    </source>
</evidence>
<organism evidence="9 10">
    <name type="scientific">Cytobacillus eiseniae</name>
    <dbReference type="NCBI Taxonomy" id="762947"/>
    <lineage>
        <taxon>Bacteria</taxon>
        <taxon>Bacillati</taxon>
        <taxon>Bacillota</taxon>
        <taxon>Bacilli</taxon>
        <taxon>Bacillales</taxon>
        <taxon>Bacillaceae</taxon>
        <taxon>Cytobacillus</taxon>
    </lineage>
</organism>
<dbReference type="PANTHER" id="PTHR43484:SF1">
    <property type="entry name" value="FLAGELLAR MOTOR SWITCH PROTEIN FLIN"/>
    <property type="match status" value="1"/>
</dbReference>
<dbReference type="NCBIfam" id="NF005995">
    <property type="entry name" value="PRK08119.1"/>
    <property type="match status" value="1"/>
</dbReference>
<dbReference type="CDD" id="cd17907">
    <property type="entry name" value="FliY_FliN-Y"/>
    <property type="match status" value="1"/>
</dbReference>
<dbReference type="InterPro" id="IPR051469">
    <property type="entry name" value="FliN/MopA/SpaO"/>
</dbReference>
<protein>
    <submittedName>
        <fullName evidence="9">Flagellar motor switch protein FliN/FliY</fullName>
    </submittedName>
</protein>
<dbReference type="InterPro" id="IPR001543">
    <property type="entry name" value="FliN-like_C"/>
</dbReference>
<gene>
    <name evidence="9" type="ORF">J2Z40_000690</name>
</gene>
<evidence type="ECO:0000256" key="4">
    <source>
        <dbReference type="ARBA" id="ARBA00022500"/>
    </source>
</evidence>
<dbReference type="Proteomes" id="UP001519293">
    <property type="component" value="Unassembled WGS sequence"/>
</dbReference>
<dbReference type="Gene3D" id="3.40.1550.10">
    <property type="entry name" value="CheC-like"/>
    <property type="match status" value="1"/>
</dbReference>
<dbReference type="SUPFAM" id="SSF101801">
    <property type="entry name" value="Surface presentation of antigens (SPOA)"/>
    <property type="match status" value="1"/>
</dbReference>
<proteinExistence type="inferred from homology"/>
<dbReference type="RefSeq" id="WP_066393606.1">
    <property type="nucleotide sequence ID" value="NZ_JAGIKZ010000002.1"/>
</dbReference>
<keyword evidence="10" id="KW-1185">Reference proteome</keyword>
<dbReference type="EMBL" id="JAGIKZ010000002">
    <property type="protein sequence ID" value="MBP2240137.1"/>
    <property type="molecule type" value="Genomic_DNA"/>
</dbReference>
<keyword evidence="9" id="KW-0969">Cilium</keyword>
<evidence type="ECO:0000256" key="5">
    <source>
        <dbReference type="ARBA" id="ARBA00022779"/>
    </source>
</evidence>
<keyword evidence="4" id="KW-0145">Chemotaxis</keyword>
<dbReference type="PRINTS" id="PR00956">
    <property type="entry name" value="FLGMOTORFLIN"/>
</dbReference>
<dbReference type="Gene3D" id="2.30.330.10">
    <property type="entry name" value="SpoA-like"/>
    <property type="match status" value="1"/>
</dbReference>
<keyword evidence="5" id="KW-0283">Flagellar rotation</keyword>
<evidence type="ECO:0000313" key="10">
    <source>
        <dbReference type="Proteomes" id="UP001519293"/>
    </source>
</evidence>
<comment type="similarity">
    <text evidence="2">Belongs to the FliN/MopA/SpaO family.</text>
</comment>
<dbReference type="InterPro" id="IPR036429">
    <property type="entry name" value="SpoA-like_sf"/>
</dbReference>
<dbReference type="Pfam" id="PF01052">
    <property type="entry name" value="FliMN_C"/>
    <property type="match status" value="1"/>
</dbReference>
<evidence type="ECO:0000313" key="9">
    <source>
        <dbReference type="EMBL" id="MBP2240137.1"/>
    </source>
</evidence>
<feature type="domain" description="Flagellar motor switch protein FliN-like C-terminal" evidence="7">
    <location>
        <begin position="342"/>
        <end position="412"/>
    </location>
</feature>
<evidence type="ECO:0000256" key="1">
    <source>
        <dbReference type="ARBA" id="ARBA00004413"/>
    </source>
</evidence>
<name>A0ABS4RE83_9BACI</name>
<evidence type="ECO:0000259" key="7">
    <source>
        <dbReference type="Pfam" id="PF01052"/>
    </source>
</evidence>
<comment type="subcellular location">
    <subcellularLocation>
        <location evidence="1">Cell membrane</location>
        <topology evidence="1">Peripheral membrane protein</topology>
        <orientation evidence="1">Cytoplasmic side</orientation>
    </subcellularLocation>
</comment>
<keyword evidence="3" id="KW-1003">Cell membrane</keyword>
<keyword evidence="9" id="KW-0966">Cell projection</keyword>